<dbReference type="PANTHER" id="PTHR12815">
    <property type="entry name" value="SORTING AND ASSEMBLY MACHINERY SAMM50 PROTEIN FAMILY MEMBER"/>
    <property type="match status" value="1"/>
</dbReference>
<sequence length="952" mass="111039">MKLKNNITLKILIFVQILFVFSCRTNKVAKNEHLFIGSNFKYLDKKGSPYLDSYGNPYLNEKGQPILNKYRSPYLDELPNYVKQKPNRKILFYIPLRLWLYDISNPKFDSVYSEYYAVNSKQRKQSLLDSLYIKYNMKEYVGKSRWIDRFFYHNGEAPVMIDENISRGSAENLQKYFINRGWRKAIVTDSLITNKKKAKTQYDIRLGRPMTIGSVKYDIDDGILNPMYAGYLRYVKERLKNKKDTMSKEKFIYSIFGRDSIIKKGDRLDAYVFENEISKLENIFKNLGYFGFNDLKDEVIFYVDTAKSIYEVPVTLKISKSLLNNNTSTDSLKSDTIKKAPHFKRFTYNQVNVTLDRARYQPNHGVPIDSTYYIVKKKEFKKDNLGKIVKINGKKIKTLTRDSILIVNKSGGRYKNRVLSDMMVFKIGDKYRLNSEIETRRNIYKVNNFNILGFNTFAERGSDSTLISNIILSPMDKYSYEIGFESFSSRVANFGITPNLTFTAKNLFRGAENLSITFGGSLGNIESKKNNQKLFNASEISIQASLSFPRLLVPFNVKSLVPKKWGPSSAISLGYNAQYNIGLDRHNYNAAISYNVTPTRTTIHQISLWNLQYTQFLNPGNYFNIYEEDGKTRNEVYEYYFKYNPSAGVDYNDTKTLKDDQLLVTLQDDRTFQDYLQKQNAKLYDSYYNLVERRRYRFTQNVLISSFKYDFTYDQRLGFFPKKNLLYFRTQVEFAGNLLSLFNNSLKDFKTSNNKIVKEIFGVPYSQFIKLDIDIRKYWNFSGKRSLNSRFFAGIGIPYGNSFDMPFDRSYSVGGPSDVRAWKAFGFGPGTSKLSSKNGYELVALDNFKLFSSVEYRLPLPSKGFEGALFVDAGNVWGTQKNSHNKFEFNSFYKELGIGGGWGIRWNISNFIIRFDFAYKFHDPTRDEDDRWYFKYIKPLKPQINFAIDYPF</sequence>
<evidence type="ECO:0000256" key="3">
    <source>
        <dbReference type="ARBA" id="ARBA00022692"/>
    </source>
</evidence>
<comment type="subcellular location">
    <subcellularLocation>
        <location evidence="1">Membrane</location>
    </subcellularLocation>
</comment>
<evidence type="ECO:0000256" key="4">
    <source>
        <dbReference type="ARBA" id="ARBA00023136"/>
    </source>
</evidence>
<dbReference type="Gene3D" id="2.40.160.50">
    <property type="entry name" value="membrane protein fhac: a member of the omp85/tpsb transporter family"/>
    <property type="match status" value="1"/>
</dbReference>
<dbReference type="InterPro" id="IPR039910">
    <property type="entry name" value="D15-like"/>
</dbReference>
<dbReference type="GO" id="GO:0019867">
    <property type="term" value="C:outer membrane"/>
    <property type="evidence" value="ECO:0007669"/>
    <property type="project" value="InterPro"/>
</dbReference>
<dbReference type="Pfam" id="PF01103">
    <property type="entry name" value="Omp85"/>
    <property type="match status" value="1"/>
</dbReference>
<dbReference type="PANTHER" id="PTHR12815:SF18">
    <property type="entry name" value="SORTING AND ASSEMBLY MACHINERY COMPONENT 50 HOMOLOG"/>
    <property type="match status" value="1"/>
</dbReference>
<dbReference type="EMBL" id="PSZM01000024">
    <property type="protein sequence ID" value="PQL94283.1"/>
    <property type="molecule type" value="Genomic_DNA"/>
</dbReference>
<evidence type="ECO:0000259" key="5">
    <source>
        <dbReference type="Pfam" id="PF01103"/>
    </source>
</evidence>
<protein>
    <recommendedName>
        <fullName evidence="5">Bacterial surface antigen (D15) domain-containing protein</fullName>
    </recommendedName>
</protein>
<keyword evidence="4" id="KW-0472">Membrane</keyword>
<dbReference type="RefSeq" id="WP_105246172.1">
    <property type="nucleotide sequence ID" value="NZ_PSZM01000024.1"/>
</dbReference>
<dbReference type="InterPro" id="IPR000184">
    <property type="entry name" value="Bac_surfAg_D15"/>
</dbReference>
<name>A0A2S8AF61_9FLAO</name>
<organism evidence="6 7">
    <name type="scientific">Apibacter adventoris</name>
    <dbReference type="NCBI Taxonomy" id="1679466"/>
    <lineage>
        <taxon>Bacteria</taxon>
        <taxon>Pseudomonadati</taxon>
        <taxon>Bacteroidota</taxon>
        <taxon>Flavobacteriia</taxon>
        <taxon>Flavobacteriales</taxon>
        <taxon>Weeksellaceae</taxon>
        <taxon>Apibacter</taxon>
    </lineage>
</organism>
<gene>
    <name evidence="6" type="ORF">C4S77_03750</name>
</gene>
<evidence type="ECO:0000313" key="6">
    <source>
        <dbReference type="EMBL" id="PQL94283.1"/>
    </source>
</evidence>
<evidence type="ECO:0000256" key="2">
    <source>
        <dbReference type="ARBA" id="ARBA00022452"/>
    </source>
</evidence>
<comment type="caution">
    <text evidence="6">The sequence shown here is derived from an EMBL/GenBank/DDBJ whole genome shotgun (WGS) entry which is preliminary data.</text>
</comment>
<dbReference type="PROSITE" id="PS51257">
    <property type="entry name" value="PROKAR_LIPOPROTEIN"/>
    <property type="match status" value="1"/>
</dbReference>
<evidence type="ECO:0000313" key="7">
    <source>
        <dbReference type="Proteomes" id="UP000238042"/>
    </source>
</evidence>
<keyword evidence="7" id="KW-1185">Reference proteome</keyword>
<keyword evidence="3" id="KW-0812">Transmembrane</keyword>
<accession>A0A2S8AF61</accession>
<feature type="domain" description="Bacterial surface antigen (D15)" evidence="5">
    <location>
        <begin position="585"/>
        <end position="935"/>
    </location>
</feature>
<dbReference type="AlphaFoldDB" id="A0A2S8AF61"/>
<dbReference type="Proteomes" id="UP000238042">
    <property type="component" value="Unassembled WGS sequence"/>
</dbReference>
<keyword evidence="2" id="KW-1134">Transmembrane beta strand</keyword>
<proteinExistence type="predicted"/>
<reference evidence="6 7" key="1">
    <citation type="submission" date="2018-02" db="EMBL/GenBank/DDBJ databases">
        <title>Genome sequences of Apibacter spp., gut symbionts of Asian honey bees.</title>
        <authorList>
            <person name="Kwong W.K."/>
            <person name="Steele M.I."/>
            <person name="Moran N.A."/>
        </authorList>
    </citation>
    <scope>NUCLEOTIDE SEQUENCE [LARGE SCALE GENOMIC DNA]</scope>
    <source>
        <strain evidence="7">wkB301</strain>
    </source>
</reference>
<dbReference type="OrthoDB" id="9814535at2"/>
<evidence type="ECO:0000256" key="1">
    <source>
        <dbReference type="ARBA" id="ARBA00004370"/>
    </source>
</evidence>